<reference evidence="2" key="1">
    <citation type="journal article" date="2023" name="G3 (Bethesda)">
        <title>Genome assembly and association tests identify interacting loci associated with vigor, precocity, and sex in interspecific pistachio rootstocks.</title>
        <authorList>
            <person name="Palmer W."/>
            <person name="Jacygrad E."/>
            <person name="Sagayaradj S."/>
            <person name="Cavanaugh K."/>
            <person name="Han R."/>
            <person name="Bertier L."/>
            <person name="Beede B."/>
            <person name="Kafkas S."/>
            <person name="Golino D."/>
            <person name="Preece J."/>
            <person name="Michelmore R."/>
        </authorList>
    </citation>
    <scope>NUCLEOTIDE SEQUENCE [LARGE SCALE GENOMIC DNA]</scope>
</reference>
<dbReference type="Proteomes" id="UP001164250">
    <property type="component" value="Chromosome 12"/>
</dbReference>
<gene>
    <name evidence="1" type="ORF">Patl1_10197</name>
</gene>
<keyword evidence="2" id="KW-1185">Reference proteome</keyword>
<sequence>MAFSSLLRSTPTVSISRAADFSSSSSDRLKVRLPSSVLAFVFSKLRLVVVDCTELGISVAKSIQPIKAIATELPPIVQKTRSSGSTKIGINAIECYGKCGYLSDTWELFNEMLERDGMNKARILANEISFASVLRSCGGELELGLAWQVHGVIVKRGFCGNVILECSLVDVYGKCMVVSDVRRIFDEIENKNVVSWNVIVRRYLEAGDENEAIFMFF</sequence>
<evidence type="ECO:0000313" key="1">
    <source>
        <dbReference type="EMBL" id="KAJ0081957.1"/>
    </source>
</evidence>
<evidence type="ECO:0000313" key="2">
    <source>
        <dbReference type="Proteomes" id="UP001164250"/>
    </source>
</evidence>
<name>A0ACC1A571_9ROSI</name>
<organism evidence="1 2">
    <name type="scientific">Pistacia atlantica</name>
    <dbReference type="NCBI Taxonomy" id="434234"/>
    <lineage>
        <taxon>Eukaryota</taxon>
        <taxon>Viridiplantae</taxon>
        <taxon>Streptophyta</taxon>
        <taxon>Embryophyta</taxon>
        <taxon>Tracheophyta</taxon>
        <taxon>Spermatophyta</taxon>
        <taxon>Magnoliopsida</taxon>
        <taxon>eudicotyledons</taxon>
        <taxon>Gunneridae</taxon>
        <taxon>Pentapetalae</taxon>
        <taxon>rosids</taxon>
        <taxon>malvids</taxon>
        <taxon>Sapindales</taxon>
        <taxon>Anacardiaceae</taxon>
        <taxon>Pistacia</taxon>
    </lineage>
</organism>
<protein>
    <submittedName>
        <fullName evidence="1">Uncharacterized protein</fullName>
    </submittedName>
</protein>
<accession>A0ACC1A571</accession>
<comment type="caution">
    <text evidence="1">The sequence shown here is derived from an EMBL/GenBank/DDBJ whole genome shotgun (WGS) entry which is preliminary data.</text>
</comment>
<proteinExistence type="predicted"/>
<dbReference type="EMBL" id="CM047908">
    <property type="protein sequence ID" value="KAJ0081957.1"/>
    <property type="molecule type" value="Genomic_DNA"/>
</dbReference>